<reference evidence="1" key="1">
    <citation type="submission" date="2021-02" db="EMBL/GenBank/DDBJ databases">
        <authorList>
            <person name="Dougan E. K."/>
            <person name="Rhodes N."/>
            <person name="Thang M."/>
            <person name="Chan C."/>
        </authorList>
    </citation>
    <scope>NUCLEOTIDE SEQUENCE</scope>
</reference>
<dbReference type="EMBL" id="CAJNNW010023295">
    <property type="protein sequence ID" value="CAE8670478.1"/>
    <property type="molecule type" value="Genomic_DNA"/>
</dbReference>
<name>A0A813JC28_POLGL</name>
<dbReference type="AlphaFoldDB" id="A0A813JC28"/>
<gene>
    <name evidence="1" type="ORF">PGLA2088_LOCUS17474</name>
</gene>
<sequence length="416" mass="46441">MNAEQKTRLASLGRHSYVSQAGLANVLKDLRDAGSLPAACSRQSIKRARQEQVRIHTPYGQLMRSMRIPLIGPAEDRDFEYIHPAAMLSHAAQSCAGFGTFLQKQLAAHASDLTTPWSIILYSDEVSPGNQLKHDNKRKLQTVYWSFREFDAGLCSEALWFVLTAVRSSTVVRMGGMSVLFKHMLLPFYDDHDFRFGVTVRVHDRTHMIFASLGIVVSDEAALKSTWEMKGASGTLICMACRNVVSVSSDLHNTDATGFFVPSSETDVSKFVLQTDDSVRRTLQLLKQQHPLVSASAFKKLEQSLGFNYRPNGLLHSEKFASVLQPVTMTMYDWMHCYVVSGEYNMEVGLLLGFLATIGIGYKDVHLFFQEFTWPLHLGSRGASGKTVFEKRSALSDVLKCSASEALSMYGVLRLF</sequence>
<organism evidence="1 2">
    <name type="scientific">Polarella glacialis</name>
    <name type="common">Dinoflagellate</name>
    <dbReference type="NCBI Taxonomy" id="89957"/>
    <lineage>
        <taxon>Eukaryota</taxon>
        <taxon>Sar</taxon>
        <taxon>Alveolata</taxon>
        <taxon>Dinophyceae</taxon>
        <taxon>Suessiales</taxon>
        <taxon>Suessiaceae</taxon>
        <taxon>Polarella</taxon>
    </lineage>
</organism>
<protein>
    <submittedName>
        <fullName evidence="1">Uncharacterized protein</fullName>
    </submittedName>
</protein>
<evidence type="ECO:0000313" key="1">
    <source>
        <dbReference type="EMBL" id="CAE8670478.1"/>
    </source>
</evidence>
<comment type="caution">
    <text evidence="1">The sequence shown here is derived from an EMBL/GenBank/DDBJ whole genome shotgun (WGS) entry which is preliminary data.</text>
</comment>
<proteinExistence type="predicted"/>
<dbReference type="Proteomes" id="UP000626109">
    <property type="component" value="Unassembled WGS sequence"/>
</dbReference>
<evidence type="ECO:0000313" key="2">
    <source>
        <dbReference type="Proteomes" id="UP000626109"/>
    </source>
</evidence>
<accession>A0A813JC28</accession>